<reference evidence="1 2" key="1">
    <citation type="submission" date="2015-03" db="EMBL/GenBank/DDBJ databases">
        <title>Genomics and transcriptomics of the oil-accumulating basidiomycete yeast T. oleaginosus allow insights into substrate utilization and the diverse evolutionary trajectories of mating systems in fungi.</title>
        <authorList>
            <consortium name="DOE Joint Genome Institute"/>
            <person name="Kourist R."/>
            <person name="Kracht O."/>
            <person name="Bracharz F."/>
            <person name="Lipzen A."/>
            <person name="Nolan M."/>
            <person name="Ohm R."/>
            <person name="Grigoriev I."/>
            <person name="Sun S."/>
            <person name="Heitman J."/>
            <person name="Bruck T."/>
            <person name="Nowrousian M."/>
        </authorList>
    </citation>
    <scope>NUCLEOTIDE SEQUENCE [LARGE SCALE GENOMIC DNA]</scope>
    <source>
        <strain evidence="1 2">IBC0246</strain>
    </source>
</reference>
<evidence type="ECO:0000313" key="2">
    <source>
        <dbReference type="Proteomes" id="UP000053611"/>
    </source>
</evidence>
<gene>
    <name evidence="1" type="ORF">CC85DRAFT_285249</name>
</gene>
<sequence length="143" mass="16226">MPFCGHFPGSTRRARFAPTSTPSLCCALPLFAGEADRRRGQCFAMIARAVGLHCWQPTPLIPMASIGWDAIKAVLWNAQRYPTSIVKVPISRHSKPREQHAAFFTEQANLLKQATCEMFVDVPDHLRSPFFRFNMWNEHHEGC</sequence>
<dbReference type="Proteomes" id="UP000053611">
    <property type="component" value="Unassembled WGS sequence"/>
</dbReference>
<organism evidence="1 2">
    <name type="scientific">Cutaneotrichosporon oleaginosum</name>
    <dbReference type="NCBI Taxonomy" id="879819"/>
    <lineage>
        <taxon>Eukaryota</taxon>
        <taxon>Fungi</taxon>
        <taxon>Dikarya</taxon>
        <taxon>Basidiomycota</taxon>
        <taxon>Agaricomycotina</taxon>
        <taxon>Tremellomycetes</taxon>
        <taxon>Trichosporonales</taxon>
        <taxon>Trichosporonaceae</taxon>
        <taxon>Cutaneotrichosporon</taxon>
    </lineage>
</organism>
<keyword evidence="2" id="KW-1185">Reference proteome</keyword>
<dbReference type="GeneID" id="28983641"/>
<dbReference type="AlphaFoldDB" id="A0A0J1B4U9"/>
<name>A0A0J1B4U9_9TREE</name>
<proteinExistence type="predicted"/>
<accession>A0A0J1B4U9</accession>
<dbReference type="EMBL" id="KQ087202">
    <property type="protein sequence ID" value="KLT42709.1"/>
    <property type="molecule type" value="Genomic_DNA"/>
</dbReference>
<evidence type="ECO:0000313" key="1">
    <source>
        <dbReference type="EMBL" id="KLT42709.1"/>
    </source>
</evidence>
<protein>
    <submittedName>
        <fullName evidence="1">Uncharacterized protein</fullName>
    </submittedName>
</protein>
<dbReference type="RefSeq" id="XP_018279200.1">
    <property type="nucleotide sequence ID" value="XM_018423038.1"/>
</dbReference>